<protein>
    <submittedName>
        <fullName evidence="1">Uncharacterized protein</fullName>
    </submittedName>
</protein>
<reference evidence="1" key="1">
    <citation type="submission" date="2021-08" db="EMBL/GenBank/DDBJ databases">
        <title>The first chromosome-level gecko genome reveals the dynamic sex chromosomes of Neotropical dwarf geckos (Sphaerodactylidae: Sphaerodactylus).</title>
        <authorList>
            <person name="Pinto B.J."/>
            <person name="Keating S.E."/>
            <person name="Gamble T."/>
        </authorList>
    </citation>
    <scope>NUCLEOTIDE SEQUENCE</scope>
    <source>
        <strain evidence="1">TG3544</strain>
    </source>
</reference>
<dbReference type="EMBL" id="CM037628">
    <property type="protein sequence ID" value="KAH7996531.1"/>
    <property type="molecule type" value="Genomic_DNA"/>
</dbReference>
<dbReference type="Proteomes" id="UP000827872">
    <property type="component" value="Linkage Group LG15"/>
</dbReference>
<accession>A0ACB8EUT9</accession>
<name>A0ACB8EUT9_9SAUR</name>
<proteinExistence type="predicted"/>
<evidence type="ECO:0000313" key="1">
    <source>
        <dbReference type="EMBL" id="KAH7996531.1"/>
    </source>
</evidence>
<keyword evidence="2" id="KW-1185">Reference proteome</keyword>
<sequence length="105" mass="11512">MHMLPSVSSARVPDPRSSLCGLSGRPSSPFILGTHFPPFMSSPMYSVHICQETSLLLNKVCVFSCRAATVFFKSVSRNIVAWTAESRTEVVLEGKGKPAHWTQSD</sequence>
<comment type="caution">
    <text evidence="1">The sequence shown here is derived from an EMBL/GenBank/DDBJ whole genome shotgun (WGS) entry which is preliminary data.</text>
</comment>
<evidence type="ECO:0000313" key="2">
    <source>
        <dbReference type="Proteomes" id="UP000827872"/>
    </source>
</evidence>
<organism evidence="1 2">
    <name type="scientific">Sphaerodactylus townsendi</name>
    <dbReference type="NCBI Taxonomy" id="933632"/>
    <lineage>
        <taxon>Eukaryota</taxon>
        <taxon>Metazoa</taxon>
        <taxon>Chordata</taxon>
        <taxon>Craniata</taxon>
        <taxon>Vertebrata</taxon>
        <taxon>Euteleostomi</taxon>
        <taxon>Lepidosauria</taxon>
        <taxon>Squamata</taxon>
        <taxon>Bifurcata</taxon>
        <taxon>Gekkota</taxon>
        <taxon>Sphaerodactylidae</taxon>
        <taxon>Sphaerodactylus</taxon>
    </lineage>
</organism>
<gene>
    <name evidence="1" type="ORF">K3G42_007553</name>
</gene>